<dbReference type="PROSITE" id="PS50106">
    <property type="entry name" value="PDZ"/>
    <property type="match status" value="1"/>
</dbReference>
<dbReference type="OrthoDB" id="6022242at2759"/>
<dbReference type="AlphaFoldDB" id="L1JLV1"/>
<dbReference type="InterPro" id="IPR001478">
    <property type="entry name" value="PDZ"/>
</dbReference>
<reference evidence="3 5" key="1">
    <citation type="journal article" date="2012" name="Nature">
        <title>Algal genomes reveal evolutionary mosaicism and the fate of nucleomorphs.</title>
        <authorList>
            <consortium name="DOE Joint Genome Institute"/>
            <person name="Curtis B.A."/>
            <person name="Tanifuji G."/>
            <person name="Burki F."/>
            <person name="Gruber A."/>
            <person name="Irimia M."/>
            <person name="Maruyama S."/>
            <person name="Arias M.C."/>
            <person name="Ball S.G."/>
            <person name="Gile G.H."/>
            <person name="Hirakawa Y."/>
            <person name="Hopkins J.F."/>
            <person name="Kuo A."/>
            <person name="Rensing S.A."/>
            <person name="Schmutz J."/>
            <person name="Symeonidi A."/>
            <person name="Elias M."/>
            <person name="Eveleigh R.J."/>
            <person name="Herman E.K."/>
            <person name="Klute M.J."/>
            <person name="Nakayama T."/>
            <person name="Obornik M."/>
            <person name="Reyes-Prieto A."/>
            <person name="Armbrust E.V."/>
            <person name="Aves S.J."/>
            <person name="Beiko R.G."/>
            <person name="Coutinho P."/>
            <person name="Dacks J.B."/>
            <person name="Durnford D.G."/>
            <person name="Fast N.M."/>
            <person name="Green B.R."/>
            <person name="Grisdale C.J."/>
            <person name="Hempel F."/>
            <person name="Henrissat B."/>
            <person name="Hoppner M.P."/>
            <person name="Ishida K."/>
            <person name="Kim E."/>
            <person name="Koreny L."/>
            <person name="Kroth P.G."/>
            <person name="Liu Y."/>
            <person name="Malik S.B."/>
            <person name="Maier U.G."/>
            <person name="McRose D."/>
            <person name="Mock T."/>
            <person name="Neilson J.A."/>
            <person name="Onodera N.T."/>
            <person name="Poole A.M."/>
            <person name="Pritham E.J."/>
            <person name="Richards T.A."/>
            <person name="Rocap G."/>
            <person name="Roy S.W."/>
            <person name="Sarai C."/>
            <person name="Schaack S."/>
            <person name="Shirato S."/>
            <person name="Slamovits C.H."/>
            <person name="Spencer D.F."/>
            <person name="Suzuki S."/>
            <person name="Worden A.Z."/>
            <person name="Zauner S."/>
            <person name="Barry K."/>
            <person name="Bell C."/>
            <person name="Bharti A.K."/>
            <person name="Crow J.A."/>
            <person name="Grimwood J."/>
            <person name="Kramer R."/>
            <person name="Lindquist E."/>
            <person name="Lucas S."/>
            <person name="Salamov A."/>
            <person name="McFadden G.I."/>
            <person name="Lane C.E."/>
            <person name="Keeling P.J."/>
            <person name="Gray M.W."/>
            <person name="Grigoriev I.V."/>
            <person name="Archibald J.M."/>
        </authorList>
    </citation>
    <scope>NUCLEOTIDE SEQUENCE</scope>
    <source>
        <strain evidence="3 5">CCMP2712</strain>
    </source>
</reference>
<dbReference type="EMBL" id="JH992983">
    <property type="protein sequence ID" value="EKX49174.1"/>
    <property type="molecule type" value="Genomic_DNA"/>
</dbReference>
<feature type="compositionally biased region" description="Basic and acidic residues" evidence="1">
    <location>
        <begin position="175"/>
        <end position="187"/>
    </location>
</feature>
<dbReference type="HOGENOM" id="CLU_967886_0_0_1"/>
<reference evidence="5" key="2">
    <citation type="submission" date="2012-11" db="EMBL/GenBank/DDBJ databases">
        <authorList>
            <person name="Kuo A."/>
            <person name="Curtis B.A."/>
            <person name="Tanifuji G."/>
            <person name="Burki F."/>
            <person name="Gruber A."/>
            <person name="Irimia M."/>
            <person name="Maruyama S."/>
            <person name="Arias M.C."/>
            <person name="Ball S.G."/>
            <person name="Gile G.H."/>
            <person name="Hirakawa Y."/>
            <person name="Hopkins J.F."/>
            <person name="Rensing S.A."/>
            <person name="Schmutz J."/>
            <person name="Symeonidi A."/>
            <person name="Elias M."/>
            <person name="Eveleigh R.J."/>
            <person name="Herman E.K."/>
            <person name="Klute M.J."/>
            <person name="Nakayama T."/>
            <person name="Obornik M."/>
            <person name="Reyes-Prieto A."/>
            <person name="Armbrust E.V."/>
            <person name="Aves S.J."/>
            <person name="Beiko R.G."/>
            <person name="Coutinho P."/>
            <person name="Dacks J.B."/>
            <person name="Durnford D.G."/>
            <person name="Fast N.M."/>
            <person name="Green B.R."/>
            <person name="Grisdale C."/>
            <person name="Hempe F."/>
            <person name="Henrissat B."/>
            <person name="Hoppner M.P."/>
            <person name="Ishida K.-I."/>
            <person name="Kim E."/>
            <person name="Koreny L."/>
            <person name="Kroth P.G."/>
            <person name="Liu Y."/>
            <person name="Malik S.-B."/>
            <person name="Maier U.G."/>
            <person name="McRose D."/>
            <person name="Mock T."/>
            <person name="Neilson J.A."/>
            <person name="Onodera N.T."/>
            <person name="Poole A.M."/>
            <person name="Pritham E.J."/>
            <person name="Richards T.A."/>
            <person name="Rocap G."/>
            <person name="Roy S.W."/>
            <person name="Sarai C."/>
            <person name="Schaack S."/>
            <person name="Shirato S."/>
            <person name="Slamovits C.H."/>
            <person name="Spencer D.F."/>
            <person name="Suzuki S."/>
            <person name="Worden A.Z."/>
            <person name="Zauner S."/>
            <person name="Barry K."/>
            <person name="Bell C."/>
            <person name="Bharti A.K."/>
            <person name="Crow J.A."/>
            <person name="Grimwood J."/>
            <person name="Kramer R."/>
            <person name="Lindquist E."/>
            <person name="Lucas S."/>
            <person name="Salamov A."/>
            <person name="McFadden G.I."/>
            <person name="Lane C.E."/>
            <person name="Keeling P.J."/>
            <person name="Gray M.W."/>
            <person name="Grigoriev I.V."/>
            <person name="Archibald J.M."/>
        </authorList>
    </citation>
    <scope>NUCLEOTIDE SEQUENCE</scope>
    <source>
        <strain evidence="5">CCMP2712</strain>
    </source>
</reference>
<dbReference type="Pfam" id="PF17820">
    <property type="entry name" value="PDZ_6"/>
    <property type="match status" value="1"/>
</dbReference>
<proteinExistence type="predicted"/>
<dbReference type="GeneID" id="17305845"/>
<dbReference type="SUPFAM" id="SSF50156">
    <property type="entry name" value="PDZ domain-like"/>
    <property type="match status" value="1"/>
</dbReference>
<feature type="region of interest" description="Disordered" evidence="1">
    <location>
        <begin position="160"/>
        <end position="205"/>
    </location>
</feature>
<evidence type="ECO:0000256" key="1">
    <source>
        <dbReference type="SAM" id="MobiDB-lite"/>
    </source>
</evidence>
<sequence length="288" mass="32689">MSEGQVAGIGAILGYDSNRRVVVTKMLPRGTAATSGMVQVGDEIVKIDSQEVKEVAQASSLLKGESGSMVRLKLRRFVAAKKTSINLDCTLVREVGNEHVLQQEHHGFQGVNHNRNEMSGKDIYDRMVQGQMKINENMVHHKEEKASQADALYAKLTAKDEEKKQGGGHSHFWGHKQEPAKKSEEPKQSGFSMFGNKKKEEKAKSDDFLSNPVDYVFGKPKPPSMYQRTKENMIDHAIDYKKERIVQKDNSRRAGHHMWPWEVKNHDKDWLEQDVPGPFDSCFQSRKK</sequence>
<dbReference type="Gene3D" id="2.30.42.10">
    <property type="match status" value="1"/>
</dbReference>
<evidence type="ECO:0000259" key="2">
    <source>
        <dbReference type="PROSITE" id="PS50106"/>
    </source>
</evidence>
<dbReference type="InterPro" id="IPR036034">
    <property type="entry name" value="PDZ_sf"/>
</dbReference>
<gene>
    <name evidence="3" type="ORF">GUITHDRAFT_105248</name>
</gene>
<name>L1JLV1_GUITC</name>
<dbReference type="RefSeq" id="XP_005836154.1">
    <property type="nucleotide sequence ID" value="XM_005836097.1"/>
</dbReference>
<feature type="domain" description="PDZ" evidence="2">
    <location>
        <begin position="1"/>
        <end position="57"/>
    </location>
</feature>
<evidence type="ECO:0000313" key="4">
    <source>
        <dbReference type="EnsemblProtists" id="EKX49174"/>
    </source>
</evidence>
<protein>
    <recommendedName>
        <fullName evidence="2">PDZ domain-containing protein</fullName>
    </recommendedName>
</protein>
<reference evidence="4" key="3">
    <citation type="submission" date="2015-06" db="UniProtKB">
        <authorList>
            <consortium name="EnsemblProtists"/>
        </authorList>
    </citation>
    <scope>IDENTIFICATION</scope>
</reference>
<organism evidence="3">
    <name type="scientific">Guillardia theta (strain CCMP2712)</name>
    <name type="common">Cryptophyte</name>
    <dbReference type="NCBI Taxonomy" id="905079"/>
    <lineage>
        <taxon>Eukaryota</taxon>
        <taxon>Cryptophyceae</taxon>
        <taxon>Pyrenomonadales</taxon>
        <taxon>Geminigeraceae</taxon>
        <taxon>Guillardia</taxon>
    </lineage>
</organism>
<dbReference type="Proteomes" id="UP000011087">
    <property type="component" value="Unassembled WGS sequence"/>
</dbReference>
<dbReference type="PaxDb" id="55529-EKX49174"/>
<evidence type="ECO:0000313" key="3">
    <source>
        <dbReference type="EMBL" id="EKX49174.1"/>
    </source>
</evidence>
<keyword evidence="5" id="KW-1185">Reference proteome</keyword>
<dbReference type="SMART" id="SM00228">
    <property type="entry name" value="PDZ"/>
    <property type="match status" value="1"/>
</dbReference>
<dbReference type="KEGG" id="gtt:GUITHDRAFT_105248"/>
<accession>L1JLV1</accession>
<evidence type="ECO:0000313" key="5">
    <source>
        <dbReference type="Proteomes" id="UP000011087"/>
    </source>
</evidence>
<dbReference type="InterPro" id="IPR041489">
    <property type="entry name" value="PDZ_6"/>
</dbReference>
<dbReference type="EnsemblProtists" id="EKX49174">
    <property type="protein sequence ID" value="EKX49174"/>
    <property type="gene ID" value="GUITHDRAFT_105248"/>
</dbReference>